<dbReference type="EMBL" id="JAFHDT010000018">
    <property type="protein sequence ID" value="KAI7796623.1"/>
    <property type="molecule type" value="Genomic_DNA"/>
</dbReference>
<dbReference type="AlphaFoldDB" id="A0A9W7WGC5"/>
<name>A0A9W7WGC5_TRIRA</name>
<evidence type="ECO:0000313" key="1">
    <source>
        <dbReference type="EMBL" id="KAI7796623.1"/>
    </source>
</evidence>
<dbReference type="Proteomes" id="UP001059041">
    <property type="component" value="Linkage Group LG18"/>
</dbReference>
<reference evidence="1" key="1">
    <citation type="submission" date="2021-02" db="EMBL/GenBank/DDBJ databases">
        <title>Comparative genomics reveals that relaxation of natural selection precedes convergent phenotypic evolution of cavefish.</title>
        <authorList>
            <person name="Peng Z."/>
        </authorList>
    </citation>
    <scope>NUCLEOTIDE SEQUENCE</scope>
    <source>
        <tissue evidence="1">Muscle</tissue>
    </source>
</reference>
<organism evidence="1 2">
    <name type="scientific">Triplophysa rosa</name>
    <name type="common">Cave loach</name>
    <dbReference type="NCBI Taxonomy" id="992332"/>
    <lineage>
        <taxon>Eukaryota</taxon>
        <taxon>Metazoa</taxon>
        <taxon>Chordata</taxon>
        <taxon>Craniata</taxon>
        <taxon>Vertebrata</taxon>
        <taxon>Euteleostomi</taxon>
        <taxon>Actinopterygii</taxon>
        <taxon>Neopterygii</taxon>
        <taxon>Teleostei</taxon>
        <taxon>Ostariophysi</taxon>
        <taxon>Cypriniformes</taxon>
        <taxon>Nemacheilidae</taxon>
        <taxon>Triplophysa</taxon>
    </lineage>
</organism>
<evidence type="ECO:0000313" key="2">
    <source>
        <dbReference type="Proteomes" id="UP001059041"/>
    </source>
</evidence>
<accession>A0A9W7WGC5</accession>
<keyword evidence="2" id="KW-1185">Reference proteome</keyword>
<comment type="caution">
    <text evidence="1">The sequence shown here is derived from an EMBL/GenBank/DDBJ whole genome shotgun (WGS) entry which is preliminary data.</text>
</comment>
<sequence>MADPLQRQCCVKLSWLFPVKDLVVLELDTTPVRPQLYMETPSWAAQINHSPQTVECRTYPSSSDVYGFVAISASLDAFKRTEVKERRFFYRSVNGNAIARKAFDAKRVRLLESGARCIPRCLLELFVLGLNRSG</sequence>
<protein>
    <submittedName>
        <fullName evidence="1">Uncharacterized protein</fullName>
    </submittedName>
</protein>
<gene>
    <name evidence="1" type="ORF">IRJ41_002849</name>
</gene>
<proteinExistence type="predicted"/>